<dbReference type="SMART" id="SM00267">
    <property type="entry name" value="GGDEF"/>
    <property type="match status" value="1"/>
</dbReference>
<proteinExistence type="predicted"/>
<evidence type="ECO:0000256" key="2">
    <source>
        <dbReference type="ARBA" id="ARBA00034247"/>
    </source>
</evidence>
<dbReference type="EMBL" id="PDEM01000029">
    <property type="protein sequence ID" value="PHZ83952.1"/>
    <property type="molecule type" value="Genomic_DNA"/>
</dbReference>
<dbReference type="InterPro" id="IPR029787">
    <property type="entry name" value="Nucleotide_cyclase"/>
</dbReference>
<dbReference type="SUPFAM" id="SSF52172">
    <property type="entry name" value="CheY-like"/>
    <property type="match status" value="2"/>
</dbReference>
<dbReference type="InParanoid" id="A0A2G4YNQ1"/>
<comment type="catalytic activity">
    <reaction evidence="2">
        <text>2 GTP = 3',3'-c-di-GMP + 2 diphosphate</text>
        <dbReference type="Rhea" id="RHEA:24898"/>
        <dbReference type="ChEBI" id="CHEBI:33019"/>
        <dbReference type="ChEBI" id="CHEBI:37565"/>
        <dbReference type="ChEBI" id="CHEBI:58805"/>
        <dbReference type="EC" id="2.7.7.65"/>
    </reaction>
</comment>
<feature type="domain" description="GGDEF" evidence="5">
    <location>
        <begin position="291"/>
        <end position="422"/>
    </location>
</feature>
<dbReference type="PANTHER" id="PTHR45138">
    <property type="entry name" value="REGULATORY COMPONENTS OF SENSORY TRANSDUCTION SYSTEM"/>
    <property type="match status" value="1"/>
</dbReference>
<dbReference type="PROSITE" id="PS50887">
    <property type="entry name" value="GGDEF"/>
    <property type="match status" value="1"/>
</dbReference>
<evidence type="ECO:0000313" key="6">
    <source>
        <dbReference type="EMBL" id="PHZ83952.1"/>
    </source>
</evidence>
<keyword evidence="7" id="KW-1185">Reference proteome</keyword>
<dbReference type="InterPro" id="IPR000160">
    <property type="entry name" value="GGDEF_dom"/>
</dbReference>
<dbReference type="FunCoup" id="A0A2G4YNQ1">
    <property type="interactions" value="1"/>
</dbReference>
<dbReference type="InterPro" id="IPR011006">
    <property type="entry name" value="CheY-like_superfamily"/>
</dbReference>
<evidence type="ECO:0000313" key="7">
    <source>
        <dbReference type="Proteomes" id="UP000229730"/>
    </source>
</evidence>
<dbReference type="RefSeq" id="WP_099474378.1">
    <property type="nucleotide sequence ID" value="NZ_CP041025.1"/>
</dbReference>
<dbReference type="InterPro" id="IPR043128">
    <property type="entry name" value="Rev_trsase/Diguanyl_cyclase"/>
</dbReference>
<dbReference type="SUPFAM" id="SSF55073">
    <property type="entry name" value="Nucleotide cyclase"/>
    <property type="match status" value="1"/>
</dbReference>
<dbReference type="GO" id="GO:0052621">
    <property type="term" value="F:diguanylate cyclase activity"/>
    <property type="evidence" value="ECO:0007669"/>
    <property type="project" value="UniProtKB-EC"/>
</dbReference>
<feature type="domain" description="Response regulatory" evidence="4">
    <location>
        <begin position="131"/>
        <end position="248"/>
    </location>
</feature>
<evidence type="ECO:0000256" key="1">
    <source>
        <dbReference type="ARBA" id="ARBA00012528"/>
    </source>
</evidence>
<comment type="caution">
    <text evidence="6">The sequence shown here is derived from an EMBL/GenBank/DDBJ whole genome shotgun (WGS) entry which is preliminary data.</text>
</comment>
<dbReference type="AlphaFoldDB" id="A0A2G4YNQ1"/>
<accession>A0A2G4YNQ1</accession>
<dbReference type="Gene3D" id="3.40.50.2300">
    <property type="match status" value="2"/>
</dbReference>
<dbReference type="EC" id="2.7.7.65" evidence="1"/>
<dbReference type="GO" id="GO:1902201">
    <property type="term" value="P:negative regulation of bacterial-type flagellum-dependent cell motility"/>
    <property type="evidence" value="ECO:0007669"/>
    <property type="project" value="TreeGrafter"/>
</dbReference>
<dbReference type="GO" id="GO:0000160">
    <property type="term" value="P:phosphorelay signal transduction system"/>
    <property type="evidence" value="ECO:0007669"/>
    <property type="project" value="InterPro"/>
</dbReference>
<feature type="domain" description="Response regulatory" evidence="4">
    <location>
        <begin position="7"/>
        <end position="123"/>
    </location>
</feature>
<protein>
    <recommendedName>
        <fullName evidence="1">diguanylate cyclase</fullName>
        <ecNumber evidence="1">2.7.7.65</ecNumber>
    </recommendedName>
</protein>
<dbReference type="PANTHER" id="PTHR45138:SF9">
    <property type="entry name" value="DIGUANYLATE CYCLASE DGCM-RELATED"/>
    <property type="match status" value="1"/>
</dbReference>
<dbReference type="InterPro" id="IPR001789">
    <property type="entry name" value="Sig_transdc_resp-reg_receiver"/>
</dbReference>
<evidence type="ECO:0000259" key="5">
    <source>
        <dbReference type="PROSITE" id="PS50887"/>
    </source>
</evidence>
<dbReference type="GO" id="GO:0043709">
    <property type="term" value="P:cell adhesion involved in single-species biofilm formation"/>
    <property type="evidence" value="ECO:0007669"/>
    <property type="project" value="TreeGrafter"/>
</dbReference>
<name>A0A2G4YNQ1_9PROT</name>
<dbReference type="InterPro" id="IPR050469">
    <property type="entry name" value="Diguanylate_Cyclase"/>
</dbReference>
<dbReference type="CDD" id="cd01949">
    <property type="entry name" value="GGDEF"/>
    <property type="match status" value="1"/>
</dbReference>
<dbReference type="GO" id="GO:0005886">
    <property type="term" value="C:plasma membrane"/>
    <property type="evidence" value="ECO:0007669"/>
    <property type="project" value="TreeGrafter"/>
</dbReference>
<dbReference type="Pfam" id="PF00072">
    <property type="entry name" value="Response_reg"/>
    <property type="match status" value="1"/>
</dbReference>
<dbReference type="Pfam" id="PF00990">
    <property type="entry name" value="GGDEF"/>
    <property type="match status" value="1"/>
</dbReference>
<gene>
    <name evidence="6" type="ORF">CRD36_14155</name>
</gene>
<dbReference type="SMART" id="SM00448">
    <property type="entry name" value="REC"/>
    <property type="match status" value="2"/>
</dbReference>
<dbReference type="NCBIfam" id="TIGR00254">
    <property type="entry name" value="GGDEF"/>
    <property type="match status" value="1"/>
</dbReference>
<dbReference type="Gene3D" id="3.30.70.270">
    <property type="match status" value="1"/>
</dbReference>
<reference evidence="6 7" key="1">
    <citation type="submission" date="2017-10" db="EMBL/GenBank/DDBJ databases">
        <title>Frigbacter circumglobatus gen. nov. sp. nov., isolated from sediment cultured in situ.</title>
        <authorList>
            <person name="Zhao Z."/>
        </authorList>
    </citation>
    <scope>NUCLEOTIDE SEQUENCE [LARGE SCALE GENOMIC DNA]</scope>
    <source>
        <strain evidence="6 7">ZYL</strain>
    </source>
</reference>
<sequence length="425" mass="48219">MSESKLKVLVVEDSKFFIKALRHKLRVFKEVEPVFVENYKNAQAAISAAGDGAFFIALLDLCLPDAGNGEIIELTHAQQIPSIILSSSSTRERLDYYYSRGAIDCISKDNTASLDYLISLLRRLLLNRHLTVMVVEDTLISRKILVAHLSRQFLTVIEAEDGREALEMLDQQGDINMILTDYNMPHIDGFELTRRVRKSYPKNKLPIIGVTGLGRDDFAVQFLKLGANDFIHKPFSYEELLCRVSQNLEITVLINELRQSAYRDALTGLYNRRHLFEFGEALYQDSPAKKAATILAMIDIDYFKKINDNYGHQVGDEILIEISNAFTGYVTKQDMVARFGGEEFCIILKNTDVEKAIERLETLRLSIADQAFLVDGEKVHVSISIGMCRALHDSFDDTMQAADQALYEAKRQGRNCLRLDQETQD</sequence>
<dbReference type="Proteomes" id="UP000229730">
    <property type="component" value="Unassembled WGS sequence"/>
</dbReference>
<feature type="modified residue" description="4-aspartylphosphate" evidence="3">
    <location>
        <position position="60"/>
    </location>
</feature>
<organism evidence="6 7">
    <name type="scientific">Paremcibacter congregatus</name>
    <dbReference type="NCBI Taxonomy" id="2043170"/>
    <lineage>
        <taxon>Bacteria</taxon>
        <taxon>Pseudomonadati</taxon>
        <taxon>Pseudomonadota</taxon>
        <taxon>Alphaproteobacteria</taxon>
        <taxon>Emcibacterales</taxon>
        <taxon>Emcibacteraceae</taxon>
        <taxon>Paremcibacter</taxon>
    </lineage>
</organism>
<dbReference type="FunFam" id="3.30.70.270:FF:000001">
    <property type="entry name" value="Diguanylate cyclase domain protein"/>
    <property type="match status" value="1"/>
</dbReference>
<dbReference type="PROSITE" id="PS50110">
    <property type="entry name" value="RESPONSE_REGULATORY"/>
    <property type="match status" value="2"/>
</dbReference>
<dbReference type="OrthoDB" id="9812260at2"/>
<keyword evidence="3" id="KW-0597">Phosphoprotein</keyword>
<feature type="modified residue" description="4-aspartylphosphate" evidence="3">
    <location>
        <position position="181"/>
    </location>
</feature>
<evidence type="ECO:0000256" key="3">
    <source>
        <dbReference type="PROSITE-ProRule" id="PRU00169"/>
    </source>
</evidence>
<evidence type="ECO:0000259" key="4">
    <source>
        <dbReference type="PROSITE" id="PS50110"/>
    </source>
</evidence>